<protein>
    <recommendedName>
        <fullName evidence="3">AIG1-type G domain-containing protein</fullName>
    </recommendedName>
</protein>
<organism evidence="4 5">
    <name type="scientific">Maylandia zebra</name>
    <name type="common">zebra mbuna</name>
    <dbReference type="NCBI Taxonomy" id="106582"/>
    <lineage>
        <taxon>Eukaryota</taxon>
        <taxon>Metazoa</taxon>
        <taxon>Chordata</taxon>
        <taxon>Craniata</taxon>
        <taxon>Vertebrata</taxon>
        <taxon>Euteleostomi</taxon>
        <taxon>Actinopterygii</taxon>
        <taxon>Neopterygii</taxon>
        <taxon>Teleostei</taxon>
        <taxon>Neoteleostei</taxon>
        <taxon>Acanthomorphata</taxon>
        <taxon>Ovalentaria</taxon>
        <taxon>Cichlomorphae</taxon>
        <taxon>Cichliformes</taxon>
        <taxon>Cichlidae</taxon>
        <taxon>African cichlids</taxon>
        <taxon>Pseudocrenilabrinae</taxon>
        <taxon>Haplochromini</taxon>
        <taxon>Maylandia</taxon>
        <taxon>Maylandia zebra complex</taxon>
    </lineage>
</organism>
<dbReference type="Ensembl" id="ENSMZET00005020749.1">
    <property type="protein sequence ID" value="ENSMZEP00005020102.1"/>
    <property type="gene ID" value="ENSMZEG00005015090.1"/>
</dbReference>
<feature type="domain" description="AIG1-type G" evidence="3">
    <location>
        <begin position="24"/>
        <end position="52"/>
    </location>
</feature>
<keyword evidence="2" id="KW-0547">Nucleotide-binding</keyword>
<dbReference type="GO" id="GO:0005525">
    <property type="term" value="F:GTP binding"/>
    <property type="evidence" value="ECO:0007669"/>
    <property type="project" value="InterPro"/>
</dbReference>
<name>A0A3P9CD89_9CICH</name>
<evidence type="ECO:0000259" key="3">
    <source>
        <dbReference type="Pfam" id="PF04548"/>
    </source>
</evidence>
<keyword evidence="5" id="KW-1185">Reference proteome</keyword>
<evidence type="ECO:0000313" key="5">
    <source>
        <dbReference type="Proteomes" id="UP000265160"/>
    </source>
</evidence>
<evidence type="ECO:0000313" key="4">
    <source>
        <dbReference type="Ensembl" id="ENSMZEP00005020102.1"/>
    </source>
</evidence>
<dbReference type="InterPro" id="IPR027417">
    <property type="entry name" value="P-loop_NTPase"/>
</dbReference>
<dbReference type="GeneTree" id="ENSGT01140000283062"/>
<dbReference type="Pfam" id="PF04548">
    <property type="entry name" value="AIG1"/>
    <property type="match status" value="1"/>
</dbReference>
<evidence type="ECO:0000256" key="2">
    <source>
        <dbReference type="ARBA" id="ARBA00022741"/>
    </source>
</evidence>
<dbReference type="Gene3D" id="3.40.50.300">
    <property type="entry name" value="P-loop containing nucleotide triphosphate hydrolases"/>
    <property type="match status" value="1"/>
</dbReference>
<evidence type="ECO:0000256" key="1">
    <source>
        <dbReference type="ARBA" id="ARBA00008535"/>
    </source>
</evidence>
<dbReference type="SUPFAM" id="SSF52540">
    <property type="entry name" value="P-loop containing nucleoside triphosphate hydrolases"/>
    <property type="match status" value="1"/>
</dbReference>
<accession>A0A3P9CD89</accession>
<dbReference type="InterPro" id="IPR006703">
    <property type="entry name" value="G_AIG1"/>
</dbReference>
<comment type="similarity">
    <text evidence="1">Belongs to the TRAFAC class TrmE-Era-EngA-EngB-Septin-like GTPase superfamily. AIG1/Toc34/Toc159-like paraseptin GTPase family. IAN subfamily.</text>
</comment>
<reference evidence="4" key="2">
    <citation type="submission" date="2025-09" db="UniProtKB">
        <authorList>
            <consortium name="Ensembl"/>
        </authorList>
    </citation>
    <scope>IDENTIFICATION</scope>
</reference>
<reference evidence="4" key="1">
    <citation type="submission" date="2025-08" db="UniProtKB">
        <authorList>
            <consortium name="Ensembl"/>
        </authorList>
    </citation>
    <scope>IDENTIFICATION</scope>
</reference>
<dbReference type="Proteomes" id="UP000265160">
    <property type="component" value="Unplaced"/>
</dbReference>
<sequence>LFRFAGGAGAYPSDEVGEQDSDCLRIVLIGKTGCGKSSTGNTILGRDEFKLNQVKCRSPNVVRK</sequence>
<dbReference type="AlphaFoldDB" id="A0A3P9CD89"/>
<proteinExistence type="inferred from homology"/>